<dbReference type="Pfam" id="PF07291">
    <property type="entry name" value="MauE"/>
    <property type="match status" value="1"/>
</dbReference>
<feature type="domain" description="Methylamine utilisation protein MauE" evidence="6">
    <location>
        <begin position="24"/>
        <end position="152"/>
    </location>
</feature>
<gene>
    <name evidence="7" type="ORF">J8C05_02445</name>
</gene>
<feature type="transmembrane region" description="Helical" evidence="5">
    <location>
        <begin position="137"/>
        <end position="155"/>
    </location>
</feature>
<proteinExistence type="predicted"/>
<feature type="transmembrane region" description="Helical" evidence="5">
    <location>
        <begin position="171"/>
        <end position="192"/>
    </location>
</feature>
<evidence type="ECO:0000259" key="6">
    <source>
        <dbReference type="Pfam" id="PF07291"/>
    </source>
</evidence>
<feature type="transmembrane region" description="Helical" evidence="5">
    <location>
        <begin position="24"/>
        <end position="46"/>
    </location>
</feature>
<name>A0ABX8B495_9BACT</name>
<evidence type="ECO:0000313" key="7">
    <source>
        <dbReference type="EMBL" id="QUV94326.1"/>
    </source>
</evidence>
<evidence type="ECO:0000256" key="5">
    <source>
        <dbReference type="SAM" id="Phobius"/>
    </source>
</evidence>
<evidence type="ECO:0000256" key="2">
    <source>
        <dbReference type="ARBA" id="ARBA00022692"/>
    </source>
</evidence>
<dbReference type="RefSeq" id="WP_211422627.1">
    <property type="nucleotide sequence ID" value="NZ_CP072642.1"/>
</dbReference>
<sequence length="319" mass="34836">MRYENVAEPASQPSEAVSLPWRFYLGWGLAALLGLVWLAAGVIKALEPFDFVRQVAGFQLVPGKAMQTALAWGLLVAECALGAALILGYRLRWALVGAGGLTLIFMGALGWVILAGIPVEDCGCFGSQVKRSPKEALLEDSLMLLVTVVSGWLVWKPQATVTALQPRRWRGLGVLLCALFGLLTPLAFGFPLGGSDWSRVKVSGTTVNVATGERLVALIDTECSHCQESVPQLNAYVGVKDFPLFVALCSNEEWRRKFFIQRFGAKFELGEISKEDFKRLLADGDTPRIVLLRQGKVLAVWNGTPPSPDEVRRARAKRP</sequence>
<evidence type="ECO:0000256" key="1">
    <source>
        <dbReference type="ARBA" id="ARBA00004141"/>
    </source>
</evidence>
<keyword evidence="3 5" id="KW-1133">Transmembrane helix</keyword>
<accession>A0ABX8B495</accession>
<feature type="transmembrane region" description="Helical" evidence="5">
    <location>
        <begin position="93"/>
        <end position="117"/>
    </location>
</feature>
<keyword evidence="4 5" id="KW-0472">Membrane</keyword>
<comment type="subcellular location">
    <subcellularLocation>
        <location evidence="1">Membrane</location>
        <topology evidence="1">Multi-pass membrane protein</topology>
    </subcellularLocation>
</comment>
<feature type="transmembrane region" description="Helical" evidence="5">
    <location>
        <begin position="67"/>
        <end position="87"/>
    </location>
</feature>
<evidence type="ECO:0000313" key="8">
    <source>
        <dbReference type="Proteomes" id="UP000677668"/>
    </source>
</evidence>
<protein>
    <recommendedName>
        <fullName evidence="6">Methylamine utilisation protein MauE domain-containing protein</fullName>
    </recommendedName>
</protein>
<organism evidence="7 8">
    <name type="scientific">Chloracidobacterium sp. N</name>
    <dbReference type="NCBI Taxonomy" id="2821540"/>
    <lineage>
        <taxon>Bacteria</taxon>
        <taxon>Pseudomonadati</taxon>
        <taxon>Acidobacteriota</taxon>
        <taxon>Terriglobia</taxon>
        <taxon>Terriglobales</taxon>
        <taxon>Acidobacteriaceae</taxon>
        <taxon>Chloracidobacterium</taxon>
        <taxon>Chloracidobacterium aggregatum</taxon>
    </lineage>
</organism>
<evidence type="ECO:0000256" key="3">
    <source>
        <dbReference type="ARBA" id="ARBA00022989"/>
    </source>
</evidence>
<dbReference type="Proteomes" id="UP000677668">
    <property type="component" value="Chromosome 1"/>
</dbReference>
<evidence type="ECO:0000256" key="4">
    <source>
        <dbReference type="ARBA" id="ARBA00023136"/>
    </source>
</evidence>
<reference evidence="7 8" key="1">
    <citation type="submission" date="2021-03" db="EMBL/GenBank/DDBJ databases">
        <title>Genomic and phenotypic characterization of Chloracidobacterium isolates provides evidence for multiple species.</title>
        <authorList>
            <person name="Saini M.K."/>
            <person name="Costas A.M.G."/>
            <person name="Tank M."/>
            <person name="Bryant D.A."/>
        </authorList>
    </citation>
    <scope>NUCLEOTIDE SEQUENCE [LARGE SCALE GENOMIC DNA]</scope>
    <source>
        <strain evidence="7 8">N</strain>
    </source>
</reference>
<keyword evidence="2 5" id="KW-0812">Transmembrane</keyword>
<dbReference type="EMBL" id="CP072642">
    <property type="protein sequence ID" value="QUV94326.1"/>
    <property type="molecule type" value="Genomic_DNA"/>
</dbReference>
<dbReference type="InterPro" id="IPR009908">
    <property type="entry name" value="Methylamine_util_MauE"/>
</dbReference>
<keyword evidence="8" id="KW-1185">Reference proteome</keyword>